<feature type="region of interest" description="Disordered" evidence="1">
    <location>
        <begin position="1"/>
        <end position="25"/>
    </location>
</feature>
<sequence>MQDATEIEADHTHFYPGATARVPPGAAPGDGALVVHFADGSTASGTLAAETLTVAPYRTRAGTPIAARRWRIERRADGLRIAARLPA</sequence>
<reference evidence="2" key="2">
    <citation type="submission" date="2020-09" db="EMBL/GenBank/DDBJ databases">
        <authorList>
            <person name="Sun Q."/>
            <person name="Zhou Y."/>
        </authorList>
    </citation>
    <scope>NUCLEOTIDE SEQUENCE</scope>
    <source>
        <strain evidence="2">CGMCC 1.6293</strain>
    </source>
</reference>
<reference evidence="2" key="1">
    <citation type="journal article" date="2014" name="Int. J. Syst. Evol. Microbiol.">
        <title>Complete genome sequence of Corynebacterium casei LMG S-19264T (=DSM 44701T), isolated from a smear-ripened cheese.</title>
        <authorList>
            <consortium name="US DOE Joint Genome Institute (JGI-PGF)"/>
            <person name="Walter F."/>
            <person name="Albersmeier A."/>
            <person name="Kalinowski J."/>
            <person name="Ruckert C."/>
        </authorList>
    </citation>
    <scope>NUCLEOTIDE SEQUENCE</scope>
    <source>
        <strain evidence="2">CGMCC 1.6293</strain>
    </source>
</reference>
<dbReference type="RefSeq" id="WP_028285256.1">
    <property type="nucleotide sequence ID" value="NZ_BMLF01000001.1"/>
</dbReference>
<evidence type="ECO:0000313" key="3">
    <source>
        <dbReference type="Proteomes" id="UP000649829"/>
    </source>
</evidence>
<protein>
    <submittedName>
        <fullName evidence="2">Uncharacterized protein</fullName>
    </submittedName>
</protein>
<dbReference type="EMBL" id="BMLF01000001">
    <property type="protein sequence ID" value="GGL84467.1"/>
    <property type="molecule type" value="Genomic_DNA"/>
</dbReference>
<keyword evidence="3" id="KW-1185">Reference proteome</keyword>
<proteinExistence type="predicted"/>
<evidence type="ECO:0000256" key="1">
    <source>
        <dbReference type="SAM" id="MobiDB-lite"/>
    </source>
</evidence>
<dbReference type="Proteomes" id="UP000649829">
    <property type="component" value="Unassembled WGS sequence"/>
</dbReference>
<dbReference type="AlphaFoldDB" id="A0A917W987"/>
<evidence type="ECO:0000313" key="2">
    <source>
        <dbReference type="EMBL" id="GGL84467.1"/>
    </source>
</evidence>
<name>A0A917W987_9RHOB</name>
<accession>A0A917W987</accession>
<gene>
    <name evidence="2" type="ORF">GCM10011534_02940</name>
</gene>
<comment type="caution">
    <text evidence="2">The sequence shown here is derived from an EMBL/GenBank/DDBJ whole genome shotgun (WGS) entry which is preliminary data.</text>
</comment>
<organism evidence="2 3">
    <name type="scientific">Pseudooceanicola nanhaiensis</name>
    <dbReference type="NCBI Taxonomy" id="375761"/>
    <lineage>
        <taxon>Bacteria</taxon>
        <taxon>Pseudomonadati</taxon>
        <taxon>Pseudomonadota</taxon>
        <taxon>Alphaproteobacteria</taxon>
        <taxon>Rhodobacterales</taxon>
        <taxon>Paracoccaceae</taxon>
        <taxon>Pseudooceanicola</taxon>
    </lineage>
</organism>